<dbReference type="UniPathway" id="UPA00223"/>
<dbReference type="PANTHER" id="PTHR11739:SF25">
    <property type="entry name" value="CITRATE SYNTHASE-RELATED PROTEIN DDB_G0287281"/>
    <property type="match status" value="1"/>
</dbReference>
<dbReference type="GO" id="GO:0019679">
    <property type="term" value="P:propionate metabolic process, methylcitrate cycle"/>
    <property type="evidence" value="ECO:0007669"/>
    <property type="project" value="TreeGrafter"/>
</dbReference>
<gene>
    <name evidence="10" type="primary">prpC</name>
    <name evidence="10" type="ORF">DF168_01805</name>
</gene>
<dbReference type="GO" id="GO:0006099">
    <property type="term" value="P:tricarboxylic acid cycle"/>
    <property type="evidence" value="ECO:0007669"/>
    <property type="project" value="UniProtKB-UniPathway"/>
</dbReference>
<evidence type="ECO:0000256" key="1">
    <source>
        <dbReference type="ARBA" id="ARBA00004751"/>
    </source>
</evidence>
<dbReference type="InterPro" id="IPR036969">
    <property type="entry name" value="Citrate_synthase_sf"/>
</dbReference>
<reference evidence="10 11" key="1">
    <citation type="submission" date="2018-06" db="EMBL/GenBank/DDBJ databases">
        <title>Draft Genome Sequence of a Novel Marine Bacterium Related to the Verrucomicrobia.</title>
        <authorList>
            <person name="Vosseberg J."/>
            <person name="Martijn J."/>
            <person name="Ettema T.J.G."/>
        </authorList>
    </citation>
    <scope>NUCLEOTIDE SEQUENCE [LARGE SCALE GENOMIC DNA]</scope>
    <source>
        <strain evidence="10">TARA_B100001123</strain>
    </source>
</reference>
<evidence type="ECO:0000256" key="8">
    <source>
        <dbReference type="PIRSR" id="PIRSR001369-1"/>
    </source>
</evidence>
<evidence type="ECO:0000313" key="10">
    <source>
        <dbReference type="EMBL" id="AWT60590.1"/>
    </source>
</evidence>
<dbReference type="InterPro" id="IPR016142">
    <property type="entry name" value="Citrate_synth-like_lrg_a-sub"/>
</dbReference>
<organism evidence="10 11">
    <name type="scientific">Candidatus Moanibacter tarae</name>
    <dbReference type="NCBI Taxonomy" id="2200854"/>
    <lineage>
        <taxon>Bacteria</taxon>
        <taxon>Pseudomonadati</taxon>
        <taxon>Verrucomicrobiota</taxon>
        <taxon>Opitutia</taxon>
        <taxon>Puniceicoccales</taxon>
        <taxon>Puniceicoccales incertae sedis</taxon>
        <taxon>Candidatus Moanibacter</taxon>
    </lineage>
</organism>
<name>A0A2Z4AMW8_9BACT</name>
<evidence type="ECO:0000256" key="9">
    <source>
        <dbReference type="RuleBase" id="RU003406"/>
    </source>
</evidence>
<dbReference type="PIRSF" id="PIRSF001369">
    <property type="entry name" value="Citrate_synth"/>
    <property type="match status" value="1"/>
</dbReference>
<keyword evidence="4 7" id="KW-0808">Transferase</keyword>
<dbReference type="InterPro" id="IPR019810">
    <property type="entry name" value="Citrate_synthase_AS"/>
</dbReference>
<evidence type="ECO:0000256" key="2">
    <source>
        <dbReference type="ARBA" id="ARBA00010566"/>
    </source>
</evidence>
<protein>
    <recommendedName>
        <fullName evidence="7">Citrate synthase</fullName>
    </recommendedName>
</protein>
<dbReference type="GO" id="GO:0036440">
    <property type="term" value="F:citrate synthase activity"/>
    <property type="evidence" value="ECO:0007669"/>
    <property type="project" value="UniProtKB-EC"/>
</dbReference>
<dbReference type="EMBL" id="CP029803">
    <property type="protein sequence ID" value="AWT60590.1"/>
    <property type="molecule type" value="Genomic_DNA"/>
</dbReference>
<dbReference type="Pfam" id="PF00285">
    <property type="entry name" value="Citrate_synt"/>
    <property type="match status" value="1"/>
</dbReference>
<dbReference type="GO" id="GO:0005737">
    <property type="term" value="C:cytoplasm"/>
    <property type="evidence" value="ECO:0007669"/>
    <property type="project" value="InterPro"/>
</dbReference>
<dbReference type="FunFam" id="1.10.230.10:FF:000003">
    <property type="entry name" value="Citrate synthase"/>
    <property type="match status" value="1"/>
</dbReference>
<dbReference type="InterPro" id="IPR002020">
    <property type="entry name" value="Citrate_synthase"/>
</dbReference>
<dbReference type="PANTHER" id="PTHR11739">
    <property type="entry name" value="CITRATE SYNTHASE"/>
    <property type="match status" value="1"/>
</dbReference>
<evidence type="ECO:0000256" key="7">
    <source>
        <dbReference type="PIRNR" id="PIRNR001369"/>
    </source>
</evidence>
<dbReference type="InterPro" id="IPR016143">
    <property type="entry name" value="Citrate_synth-like_sm_a-sub"/>
</dbReference>
<evidence type="ECO:0000256" key="3">
    <source>
        <dbReference type="ARBA" id="ARBA00022532"/>
    </source>
</evidence>
<evidence type="ECO:0000256" key="6">
    <source>
        <dbReference type="ARBA" id="ARBA00049288"/>
    </source>
</evidence>
<sequence>MSAKKMVQLSGINAGTTTIATVGSEGKGLTYRGYNIEDLAEQSTFEEVAYLLLKGSLPTKDNLEDFRKDLKQKRVLPDGLKAILEQLPEQTHPMDVLRTGCSALGCFEPETTKNTAFKIATRLLASFPSMLLYWHHYSSRRKRIEVASDDELLSAHFLRLLHGKEPSDSAVNAMNVSLILYAEHEFNASTFASRITAATQSDLYSAITSGIGTLRGPLHGGANEAAMEMIERFSDPEEAEKGIVEGLARKEKFMGFGHPVYTERDPRSDIIKSWAEKLGKETGDPGLFAIAIRIDEVMKREKSMFPNVDFFSAPAYHFLGIPTPMFTPIFVMSRTAGWAAHIIEQRTAGRIIRPAAEYLGPKPKPYVKIEER</sequence>
<dbReference type="InterPro" id="IPR024176">
    <property type="entry name" value="Citrate_synthase_bac-typ"/>
</dbReference>
<dbReference type="Gene3D" id="1.10.580.10">
    <property type="entry name" value="Citrate Synthase, domain 1"/>
    <property type="match status" value="1"/>
</dbReference>
<dbReference type="InterPro" id="IPR011278">
    <property type="entry name" value="2-MeCitrate/Citrate_synth_II"/>
</dbReference>
<comment type="catalytic activity">
    <reaction evidence="5">
        <text>propanoyl-CoA + oxaloacetate + H2O = (2S,3S)-2-methylcitrate + CoA + H(+)</text>
        <dbReference type="Rhea" id="RHEA:23780"/>
        <dbReference type="ChEBI" id="CHEBI:15377"/>
        <dbReference type="ChEBI" id="CHEBI:15378"/>
        <dbReference type="ChEBI" id="CHEBI:16452"/>
        <dbReference type="ChEBI" id="CHEBI:57287"/>
        <dbReference type="ChEBI" id="CHEBI:57392"/>
        <dbReference type="ChEBI" id="CHEBI:58853"/>
        <dbReference type="EC" id="2.3.3.5"/>
    </reaction>
</comment>
<dbReference type="KEGG" id="mtar:DF168_01805"/>
<comment type="similarity">
    <text evidence="2 7 9">Belongs to the citrate synthase family.</text>
</comment>
<dbReference type="NCBIfam" id="TIGR01800">
    <property type="entry name" value="cit_synth_II"/>
    <property type="match status" value="1"/>
</dbReference>
<dbReference type="PRINTS" id="PR00143">
    <property type="entry name" value="CITRTSNTHASE"/>
</dbReference>
<dbReference type="AlphaFoldDB" id="A0A2Z4AMW8"/>
<feature type="active site" evidence="8">
    <location>
        <position position="309"/>
    </location>
</feature>
<comment type="catalytic activity">
    <reaction evidence="6">
        <text>oxaloacetate + acetyl-CoA + H2O = citrate + CoA + H(+)</text>
        <dbReference type="Rhea" id="RHEA:16845"/>
        <dbReference type="ChEBI" id="CHEBI:15377"/>
        <dbReference type="ChEBI" id="CHEBI:15378"/>
        <dbReference type="ChEBI" id="CHEBI:16452"/>
        <dbReference type="ChEBI" id="CHEBI:16947"/>
        <dbReference type="ChEBI" id="CHEBI:57287"/>
        <dbReference type="ChEBI" id="CHEBI:57288"/>
        <dbReference type="EC" id="2.3.3.16"/>
    </reaction>
</comment>
<evidence type="ECO:0000313" key="11">
    <source>
        <dbReference type="Proteomes" id="UP000247465"/>
    </source>
</evidence>
<feature type="active site" evidence="8">
    <location>
        <position position="258"/>
    </location>
</feature>
<evidence type="ECO:0000256" key="4">
    <source>
        <dbReference type="ARBA" id="ARBA00022679"/>
    </source>
</evidence>
<dbReference type="Gene3D" id="1.10.230.10">
    <property type="entry name" value="Cytochrome P450-Terp, domain 2"/>
    <property type="match status" value="1"/>
</dbReference>
<dbReference type="PROSITE" id="PS00480">
    <property type="entry name" value="CITRATE_SYNTHASE"/>
    <property type="match status" value="1"/>
</dbReference>
<dbReference type="GO" id="GO:0050440">
    <property type="term" value="F:2-methylcitrate synthase activity"/>
    <property type="evidence" value="ECO:0007669"/>
    <property type="project" value="UniProtKB-EC"/>
</dbReference>
<evidence type="ECO:0000256" key="5">
    <source>
        <dbReference type="ARBA" id="ARBA00049052"/>
    </source>
</evidence>
<keyword evidence="10" id="KW-0012">Acyltransferase</keyword>
<dbReference type="Proteomes" id="UP000247465">
    <property type="component" value="Chromosome"/>
</dbReference>
<accession>A0A2Z4AMW8</accession>
<dbReference type="NCBIfam" id="NF009006">
    <property type="entry name" value="PRK12351.1"/>
    <property type="match status" value="1"/>
</dbReference>
<keyword evidence="3" id="KW-0816">Tricarboxylic acid cycle</keyword>
<comment type="pathway">
    <text evidence="1">Carbohydrate metabolism; tricarboxylic acid cycle; isocitrate from oxaloacetate: step 1/2.</text>
</comment>
<dbReference type="SUPFAM" id="SSF48256">
    <property type="entry name" value="Citrate synthase"/>
    <property type="match status" value="1"/>
</dbReference>
<proteinExistence type="inferred from homology"/>
<dbReference type="GO" id="GO:0005975">
    <property type="term" value="P:carbohydrate metabolic process"/>
    <property type="evidence" value="ECO:0007669"/>
    <property type="project" value="TreeGrafter"/>
</dbReference>